<feature type="domain" description="Cytochrome c" evidence="23">
    <location>
        <begin position="212"/>
        <end position="293"/>
    </location>
</feature>
<evidence type="ECO:0000256" key="13">
    <source>
        <dbReference type="ARBA" id="ARBA00022982"/>
    </source>
</evidence>
<feature type="binding site" description="axial binding residue" evidence="20">
    <location>
        <position position="143"/>
    </location>
    <ligand>
        <name>heme c</name>
        <dbReference type="ChEBI" id="CHEBI:61717"/>
        <label>1</label>
    </ligand>
    <ligandPart>
        <name>Fe</name>
        <dbReference type="ChEBI" id="CHEBI:18248"/>
    </ligandPart>
</feature>
<keyword evidence="8 19" id="KW-0679">Respiratory chain</keyword>
<feature type="transmembrane region" description="Helical" evidence="22">
    <location>
        <begin position="58"/>
        <end position="77"/>
    </location>
</feature>
<evidence type="ECO:0000256" key="22">
    <source>
        <dbReference type="SAM" id="Phobius"/>
    </source>
</evidence>
<dbReference type="AlphaFoldDB" id="A0A3N2DZH4"/>
<feature type="binding site" description="covalent" evidence="21">
    <location>
        <position position="142"/>
    </location>
    <ligand>
        <name>heme c</name>
        <dbReference type="ChEBI" id="CHEBI:61717"/>
        <label>1</label>
    </ligand>
</feature>
<feature type="binding site" description="axial binding residue" evidence="20">
    <location>
        <position position="182"/>
    </location>
    <ligand>
        <name>heme c</name>
        <dbReference type="ChEBI" id="CHEBI:61717"/>
        <label>2</label>
    </ligand>
    <ligandPart>
        <name>Fe</name>
        <dbReference type="ChEBI" id="CHEBI:18248"/>
    </ligandPart>
</feature>
<keyword evidence="12 19" id="KW-0375">Hydrogen ion transport</keyword>
<keyword evidence="6 19" id="KW-0997">Cell inner membrane</keyword>
<evidence type="ECO:0000256" key="10">
    <source>
        <dbReference type="ARBA" id="ARBA00022723"/>
    </source>
</evidence>
<dbReference type="Pfam" id="PF13442">
    <property type="entry name" value="Cytochrome_CBB3"/>
    <property type="match status" value="2"/>
</dbReference>
<dbReference type="GO" id="GO:0005506">
    <property type="term" value="F:iron ion binding"/>
    <property type="evidence" value="ECO:0007669"/>
    <property type="project" value="InterPro"/>
</dbReference>
<keyword evidence="14 22" id="KW-1133">Transmembrane helix</keyword>
<dbReference type="InterPro" id="IPR032858">
    <property type="entry name" value="CcoP_N"/>
</dbReference>
<evidence type="ECO:0000256" key="14">
    <source>
        <dbReference type="ARBA" id="ARBA00022989"/>
    </source>
</evidence>
<dbReference type="PANTHER" id="PTHR33751">
    <property type="entry name" value="CBB3-TYPE CYTOCHROME C OXIDASE SUBUNIT FIXP"/>
    <property type="match status" value="1"/>
</dbReference>
<gene>
    <name evidence="24" type="ORF">EDC56_0796</name>
</gene>
<dbReference type="UniPathway" id="UPA00705"/>
<evidence type="ECO:0000256" key="7">
    <source>
        <dbReference type="ARBA" id="ARBA00022617"/>
    </source>
</evidence>
<dbReference type="EMBL" id="RKHR01000003">
    <property type="protein sequence ID" value="ROS05266.1"/>
    <property type="molecule type" value="Genomic_DNA"/>
</dbReference>
<reference evidence="24 25" key="1">
    <citation type="submission" date="2018-11" db="EMBL/GenBank/DDBJ databases">
        <title>Genomic Encyclopedia of Type Strains, Phase IV (KMG-IV): sequencing the most valuable type-strain genomes for metagenomic binning, comparative biology and taxonomic classification.</title>
        <authorList>
            <person name="Goeker M."/>
        </authorList>
    </citation>
    <scope>NUCLEOTIDE SEQUENCE [LARGE SCALE GENOMIC DNA]</scope>
    <source>
        <strain evidence="24 25">DSM 100316</strain>
    </source>
</reference>
<comment type="similarity">
    <text evidence="3 19">Belongs to the CcoP / FixP family.</text>
</comment>
<feature type="domain" description="Cytochrome c" evidence="23">
    <location>
        <begin position="126"/>
        <end position="205"/>
    </location>
</feature>
<keyword evidence="9 22" id="KW-0812">Transmembrane</keyword>
<evidence type="ECO:0000256" key="19">
    <source>
        <dbReference type="PIRNR" id="PIRNR000006"/>
    </source>
</evidence>
<dbReference type="GO" id="GO:1902600">
    <property type="term" value="P:proton transmembrane transport"/>
    <property type="evidence" value="ECO:0007669"/>
    <property type="project" value="UniProtKB-KW"/>
</dbReference>
<comment type="subcellular location">
    <subcellularLocation>
        <location evidence="1 19">Cell inner membrane</location>
    </subcellularLocation>
</comment>
<dbReference type="InterPro" id="IPR036909">
    <property type="entry name" value="Cyt_c-like_dom_sf"/>
</dbReference>
<evidence type="ECO:0000256" key="21">
    <source>
        <dbReference type="PIRSR" id="PIRSR000006-2"/>
    </source>
</evidence>
<comment type="pathway">
    <text evidence="2 19">Energy metabolism; oxidative phosphorylation.</text>
</comment>
<evidence type="ECO:0000256" key="3">
    <source>
        <dbReference type="ARBA" id="ARBA00006113"/>
    </source>
</evidence>
<comment type="function">
    <text evidence="19">C-type cytochrome. Part of the cbb3-type cytochrome c oxidase complex.</text>
</comment>
<dbReference type="GO" id="GO:0005886">
    <property type="term" value="C:plasma membrane"/>
    <property type="evidence" value="ECO:0007669"/>
    <property type="project" value="UniProtKB-SubCell"/>
</dbReference>
<dbReference type="Proteomes" id="UP000275394">
    <property type="component" value="Unassembled WGS sequence"/>
</dbReference>
<keyword evidence="17 19" id="KW-0406">Ion transport</keyword>
<evidence type="ECO:0000256" key="4">
    <source>
        <dbReference type="ARBA" id="ARBA00022448"/>
    </source>
</evidence>
<keyword evidence="18 19" id="KW-0472">Membrane</keyword>
<keyword evidence="11" id="KW-0677">Repeat</keyword>
<dbReference type="GO" id="GO:0020037">
    <property type="term" value="F:heme binding"/>
    <property type="evidence" value="ECO:0007669"/>
    <property type="project" value="InterPro"/>
</dbReference>
<comment type="caution">
    <text evidence="24">The sequence shown here is derived from an EMBL/GenBank/DDBJ whole genome shotgun (WGS) entry which is preliminary data.</text>
</comment>
<keyword evidence="25" id="KW-1185">Reference proteome</keyword>
<dbReference type="GO" id="GO:0009055">
    <property type="term" value="F:electron transfer activity"/>
    <property type="evidence" value="ECO:0007669"/>
    <property type="project" value="InterPro"/>
</dbReference>
<dbReference type="InterPro" id="IPR008168">
    <property type="entry name" value="Cyt_C_IC"/>
</dbReference>
<dbReference type="Gene3D" id="1.10.760.10">
    <property type="entry name" value="Cytochrome c-like domain"/>
    <property type="match status" value="2"/>
</dbReference>
<evidence type="ECO:0000256" key="1">
    <source>
        <dbReference type="ARBA" id="ARBA00004533"/>
    </source>
</evidence>
<dbReference type="RefSeq" id="WP_342770040.1">
    <property type="nucleotide sequence ID" value="NZ_RKHR01000003.1"/>
</dbReference>
<evidence type="ECO:0000256" key="16">
    <source>
        <dbReference type="ARBA" id="ARBA00023004"/>
    </source>
</evidence>
<dbReference type="GO" id="GO:0016491">
    <property type="term" value="F:oxidoreductase activity"/>
    <property type="evidence" value="ECO:0007669"/>
    <property type="project" value="UniProtKB-KW"/>
</dbReference>
<feature type="binding site" description="covalent" evidence="21">
    <location>
        <position position="139"/>
    </location>
    <ligand>
        <name>heme c</name>
        <dbReference type="ChEBI" id="CHEBI:61717"/>
        <label>1</label>
    </ligand>
</feature>
<evidence type="ECO:0000256" key="20">
    <source>
        <dbReference type="PIRSR" id="PIRSR000006-1"/>
    </source>
</evidence>
<dbReference type="Gene3D" id="6.10.280.130">
    <property type="match status" value="1"/>
</dbReference>
<dbReference type="GO" id="GO:0006119">
    <property type="term" value="P:oxidative phosphorylation"/>
    <property type="evidence" value="ECO:0007669"/>
    <property type="project" value="UniProtKB-UniPathway"/>
</dbReference>
<keyword evidence="13 19" id="KW-0249">Electron transport</keyword>
<evidence type="ECO:0000256" key="18">
    <source>
        <dbReference type="ARBA" id="ARBA00023136"/>
    </source>
</evidence>
<evidence type="ECO:0000313" key="24">
    <source>
        <dbReference type="EMBL" id="ROS05266.1"/>
    </source>
</evidence>
<evidence type="ECO:0000313" key="25">
    <source>
        <dbReference type="Proteomes" id="UP000275394"/>
    </source>
</evidence>
<organism evidence="24 25">
    <name type="scientific">Sinobacterium caligoides</name>
    <dbReference type="NCBI Taxonomy" id="933926"/>
    <lineage>
        <taxon>Bacteria</taxon>
        <taxon>Pseudomonadati</taxon>
        <taxon>Pseudomonadota</taxon>
        <taxon>Gammaproteobacteria</taxon>
        <taxon>Cellvibrionales</taxon>
        <taxon>Spongiibacteraceae</taxon>
        <taxon>Sinobacterium</taxon>
    </lineage>
</organism>
<evidence type="ECO:0000256" key="15">
    <source>
        <dbReference type="ARBA" id="ARBA00023002"/>
    </source>
</evidence>
<evidence type="ECO:0000259" key="23">
    <source>
        <dbReference type="PROSITE" id="PS51007"/>
    </source>
</evidence>
<dbReference type="InterPro" id="IPR050597">
    <property type="entry name" value="Cytochrome_c_Oxidase_Subunit"/>
</dbReference>
<dbReference type="PANTHER" id="PTHR33751:SF1">
    <property type="entry name" value="CBB3-TYPE CYTOCHROME C OXIDASE SUBUNIT FIXP"/>
    <property type="match status" value="1"/>
</dbReference>
<dbReference type="Pfam" id="PF14715">
    <property type="entry name" value="FixP_N"/>
    <property type="match status" value="1"/>
</dbReference>
<name>A0A3N2DZH4_9GAMM</name>
<comment type="cofactor">
    <cofactor evidence="19 21">
        <name>heme c</name>
        <dbReference type="ChEBI" id="CHEBI:61717"/>
    </cofactor>
    <text evidence="19 21">Binds 2 heme C groups per subunit.</text>
</comment>
<evidence type="ECO:0000256" key="5">
    <source>
        <dbReference type="ARBA" id="ARBA00022475"/>
    </source>
</evidence>
<evidence type="ECO:0000256" key="2">
    <source>
        <dbReference type="ARBA" id="ARBA00004673"/>
    </source>
</evidence>
<comment type="subunit">
    <text evidence="19">Component of the cbb3-type cytochrome c oxidase.</text>
</comment>
<proteinExistence type="inferred from homology"/>
<feature type="binding site" description="axial binding residue" evidence="20">
    <location>
        <position position="229"/>
    </location>
    <ligand>
        <name>heme c</name>
        <dbReference type="ChEBI" id="CHEBI:61717"/>
        <label>2</label>
    </ligand>
    <ligandPart>
        <name>Fe</name>
        <dbReference type="ChEBI" id="CHEBI:18248"/>
    </ligandPart>
</feature>
<feature type="transmembrane region" description="Helical" evidence="22">
    <location>
        <begin position="7"/>
        <end position="28"/>
    </location>
</feature>
<dbReference type="NCBIfam" id="TIGR00782">
    <property type="entry name" value="ccoP"/>
    <property type="match status" value="1"/>
</dbReference>
<dbReference type="InterPro" id="IPR004678">
    <property type="entry name" value="Cyt_c_oxidase_cbb3_su3"/>
</dbReference>
<dbReference type="SUPFAM" id="SSF46626">
    <property type="entry name" value="Cytochrome c"/>
    <property type="match status" value="2"/>
</dbReference>
<evidence type="ECO:0000256" key="9">
    <source>
        <dbReference type="ARBA" id="ARBA00022692"/>
    </source>
</evidence>
<keyword evidence="7 19" id="KW-0349">Heme</keyword>
<keyword evidence="16 19" id="KW-0408">Iron</keyword>
<feature type="binding site" description="covalent" evidence="21">
    <location>
        <position position="225"/>
    </location>
    <ligand>
        <name>heme c</name>
        <dbReference type="ChEBI" id="CHEBI:61717"/>
        <label>2</label>
    </ligand>
</feature>
<dbReference type="InterPro" id="IPR038414">
    <property type="entry name" value="CcoP_N_sf"/>
</dbReference>
<keyword evidence="4 19" id="KW-0813">Transport</keyword>
<dbReference type="InterPro" id="IPR009056">
    <property type="entry name" value="Cyt_c-like_dom"/>
</dbReference>
<evidence type="ECO:0000256" key="17">
    <source>
        <dbReference type="ARBA" id="ARBA00023065"/>
    </source>
</evidence>
<keyword evidence="15 19" id="KW-0560">Oxidoreductase</keyword>
<sequence length="294" mass="32747">MEMPSFWSGWISILSLFTIALVSVILYFSNKDNPETLGKPTGHDYDGIQEYDNALPKWWVVMYVASIIFALGYLVMYPGLGNWKGVFGWTQVGQYEEEVAQAEHKYGPIYARFGKMPIEEVAKDPKAMRIAQRLFIDNCSLCHGSDARGNHGFPNLTDNDWLYGGSPEEIKTTITHGRQGAMPAWNAKLSDESIDNVTQYVMSLGGREADNSKTEAGSKVFKDNCALCHTAEGTGNKMFGAPNLTDKIWLYGGAESQIKQTIRYGRNGHMPAQKESLTADKIHLLSGYVYSLSM</sequence>
<keyword evidence="10 19" id="KW-0479">Metal-binding</keyword>
<feature type="binding site" description="covalent" evidence="21">
    <location>
        <position position="228"/>
    </location>
    <ligand>
        <name>heme c</name>
        <dbReference type="ChEBI" id="CHEBI:61717"/>
        <label>2</label>
    </ligand>
</feature>
<evidence type="ECO:0000256" key="6">
    <source>
        <dbReference type="ARBA" id="ARBA00022519"/>
    </source>
</evidence>
<accession>A0A3N2DZH4</accession>
<feature type="binding site" description="axial binding residue" evidence="20">
    <location>
        <position position="270"/>
    </location>
    <ligand>
        <name>heme c</name>
        <dbReference type="ChEBI" id="CHEBI:61717"/>
        <label>1</label>
    </ligand>
    <ligandPart>
        <name>Fe</name>
        <dbReference type="ChEBI" id="CHEBI:18248"/>
    </ligandPart>
</feature>
<evidence type="ECO:0000256" key="12">
    <source>
        <dbReference type="ARBA" id="ARBA00022781"/>
    </source>
</evidence>
<keyword evidence="5 19" id="KW-1003">Cell membrane</keyword>
<protein>
    <recommendedName>
        <fullName evidence="19">Cbb3-type cytochrome c oxidase subunit</fullName>
    </recommendedName>
</protein>
<dbReference type="PROSITE" id="PS51007">
    <property type="entry name" value="CYTC"/>
    <property type="match status" value="2"/>
</dbReference>
<evidence type="ECO:0000256" key="8">
    <source>
        <dbReference type="ARBA" id="ARBA00022660"/>
    </source>
</evidence>
<dbReference type="PRINTS" id="PR00605">
    <property type="entry name" value="CYTCHROMECIC"/>
</dbReference>
<dbReference type="PIRSF" id="PIRSF000006">
    <property type="entry name" value="Cbb3-Cox_fixP"/>
    <property type="match status" value="1"/>
</dbReference>
<evidence type="ECO:0000256" key="11">
    <source>
        <dbReference type="ARBA" id="ARBA00022737"/>
    </source>
</evidence>